<comment type="caution">
    <text evidence="2">The sequence shown here is derived from an EMBL/GenBank/DDBJ whole genome shotgun (WGS) entry which is preliminary data.</text>
</comment>
<feature type="transmembrane region" description="Helical" evidence="1">
    <location>
        <begin position="6"/>
        <end position="29"/>
    </location>
</feature>
<organism evidence="2 3">
    <name type="scientific">Candidatus Harrisonbacteria bacterium CG10_big_fil_rev_8_21_14_0_10_40_38</name>
    <dbReference type="NCBI Taxonomy" id="1974583"/>
    <lineage>
        <taxon>Bacteria</taxon>
        <taxon>Candidatus Harrisoniibacteriota</taxon>
    </lineage>
</organism>
<evidence type="ECO:0000313" key="2">
    <source>
        <dbReference type="EMBL" id="PIR89372.1"/>
    </source>
</evidence>
<dbReference type="Proteomes" id="UP000231157">
    <property type="component" value="Unassembled WGS sequence"/>
</dbReference>
<gene>
    <name evidence="2" type="ORF">COU07_00535</name>
</gene>
<feature type="transmembrane region" description="Helical" evidence="1">
    <location>
        <begin position="62"/>
        <end position="83"/>
    </location>
</feature>
<dbReference type="EMBL" id="PFAZ01000001">
    <property type="protein sequence ID" value="PIR89372.1"/>
    <property type="molecule type" value="Genomic_DNA"/>
</dbReference>
<dbReference type="AlphaFoldDB" id="A0A2H0USJ0"/>
<protein>
    <submittedName>
        <fullName evidence="2">Uncharacterized protein</fullName>
    </submittedName>
</protein>
<keyword evidence="1" id="KW-0472">Membrane</keyword>
<keyword evidence="1" id="KW-1133">Transmembrane helix</keyword>
<accession>A0A2H0USJ0</accession>
<reference evidence="3" key="1">
    <citation type="submission" date="2017-09" db="EMBL/GenBank/DDBJ databases">
        <title>Depth-based differentiation of microbial function through sediment-hosted aquifers and enrichment of novel symbionts in the deep terrestrial subsurface.</title>
        <authorList>
            <person name="Probst A.J."/>
            <person name="Ladd B."/>
            <person name="Jarett J.K."/>
            <person name="Geller-Mcgrath D.E."/>
            <person name="Sieber C.M.K."/>
            <person name="Emerson J.B."/>
            <person name="Anantharaman K."/>
            <person name="Thomas B.C."/>
            <person name="Malmstrom R."/>
            <person name="Stieglmeier M."/>
            <person name="Klingl A."/>
            <person name="Woyke T."/>
            <person name="Ryan C.M."/>
            <person name="Banfield J.F."/>
        </authorList>
    </citation>
    <scope>NUCLEOTIDE SEQUENCE [LARGE SCALE GENOMIC DNA]</scope>
</reference>
<proteinExistence type="predicted"/>
<name>A0A2H0USJ0_9BACT</name>
<evidence type="ECO:0000256" key="1">
    <source>
        <dbReference type="SAM" id="Phobius"/>
    </source>
</evidence>
<sequence length="89" mass="10018">MSITGSIIFAVVLIASYAIPISFTGSLFFRIGKAEEYRSLEFFLKLNHRQKKQQMPSKATHVAWGIAILVIPFIAAIVQLYLLGFQFPI</sequence>
<evidence type="ECO:0000313" key="3">
    <source>
        <dbReference type="Proteomes" id="UP000231157"/>
    </source>
</evidence>
<keyword evidence="1" id="KW-0812">Transmembrane</keyword>